<protein>
    <submittedName>
        <fullName evidence="1">Uncharacterized protein</fullName>
    </submittedName>
</protein>
<gene>
    <name evidence="1" type="ORF">TSAR_008753</name>
</gene>
<accession>A0A232FIU1</accession>
<dbReference type="EMBL" id="NNAY01000132">
    <property type="protein sequence ID" value="OXU30674.1"/>
    <property type="molecule type" value="Genomic_DNA"/>
</dbReference>
<dbReference type="AlphaFoldDB" id="A0A232FIU1"/>
<organism evidence="1 2">
    <name type="scientific">Trichomalopsis sarcophagae</name>
    <dbReference type="NCBI Taxonomy" id="543379"/>
    <lineage>
        <taxon>Eukaryota</taxon>
        <taxon>Metazoa</taxon>
        <taxon>Ecdysozoa</taxon>
        <taxon>Arthropoda</taxon>
        <taxon>Hexapoda</taxon>
        <taxon>Insecta</taxon>
        <taxon>Pterygota</taxon>
        <taxon>Neoptera</taxon>
        <taxon>Endopterygota</taxon>
        <taxon>Hymenoptera</taxon>
        <taxon>Apocrita</taxon>
        <taxon>Proctotrupomorpha</taxon>
        <taxon>Chalcidoidea</taxon>
        <taxon>Pteromalidae</taxon>
        <taxon>Pteromalinae</taxon>
        <taxon>Trichomalopsis</taxon>
    </lineage>
</organism>
<name>A0A232FIU1_9HYME</name>
<reference evidence="1 2" key="1">
    <citation type="journal article" date="2017" name="Curr. Biol.">
        <title>The Evolution of Venom by Co-option of Single-Copy Genes.</title>
        <authorList>
            <person name="Martinson E.O."/>
            <person name="Mrinalini"/>
            <person name="Kelkar Y.D."/>
            <person name="Chang C.H."/>
            <person name="Werren J.H."/>
        </authorList>
    </citation>
    <scope>NUCLEOTIDE SEQUENCE [LARGE SCALE GENOMIC DNA]</scope>
    <source>
        <strain evidence="1 2">Alberta</strain>
        <tissue evidence="1">Whole body</tissue>
    </source>
</reference>
<evidence type="ECO:0000313" key="2">
    <source>
        <dbReference type="Proteomes" id="UP000215335"/>
    </source>
</evidence>
<sequence length="38" mass="4514">MIFTIRHKKPRSAPPTPCHRLPWQASYGYSSETQSMHW</sequence>
<comment type="caution">
    <text evidence="1">The sequence shown here is derived from an EMBL/GenBank/DDBJ whole genome shotgun (WGS) entry which is preliminary data.</text>
</comment>
<proteinExistence type="predicted"/>
<keyword evidence="2" id="KW-1185">Reference proteome</keyword>
<dbReference type="Proteomes" id="UP000215335">
    <property type="component" value="Unassembled WGS sequence"/>
</dbReference>
<evidence type="ECO:0000313" key="1">
    <source>
        <dbReference type="EMBL" id="OXU30674.1"/>
    </source>
</evidence>